<organism evidence="2 3">
    <name type="scientific">Aureobasidium pullulans</name>
    <name type="common">Black yeast</name>
    <name type="synonym">Pullularia pullulans</name>
    <dbReference type="NCBI Taxonomy" id="5580"/>
    <lineage>
        <taxon>Eukaryota</taxon>
        <taxon>Fungi</taxon>
        <taxon>Dikarya</taxon>
        <taxon>Ascomycota</taxon>
        <taxon>Pezizomycotina</taxon>
        <taxon>Dothideomycetes</taxon>
        <taxon>Dothideomycetidae</taxon>
        <taxon>Dothideales</taxon>
        <taxon>Saccotheciaceae</taxon>
        <taxon>Aureobasidium</taxon>
    </lineage>
</organism>
<evidence type="ECO:0000313" key="3">
    <source>
        <dbReference type="Proteomes" id="UP000308724"/>
    </source>
</evidence>
<evidence type="ECO:0000256" key="1">
    <source>
        <dbReference type="SAM" id="Coils"/>
    </source>
</evidence>
<dbReference type="EMBL" id="QZBZ01000261">
    <property type="protein sequence ID" value="TIA31954.1"/>
    <property type="molecule type" value="Genomic_DNA"/>
</dbReference>
<dbReference type="Proteomes" id="UP000308724">
    <property type="component" value="Unassembled WGS sequence"/>
</dbReference>
<protein>
    <submittedName>
        <fullName evidence="2">Uncharacterized protein</fullName>
    </submittedName>
</protein>
<sequence length="141" mass="16533">MSDANPNLVQDSEISGPINVVLEDKIKRLTGDVERLTALAKNDSNTIKLQQVRIRYLMKKIAKMKGATKIREEILVLEERLEAGRKKNEDELLALQKQRDAVDQKTKGKIQTWETQYRKVDYELFNREEELRMVEEDEEEE</sequence>
<reference evidence="2 3" key="1">
    <citation type="submission" date="2018-10" db="EMBL/GenBank/DDBJ databases">
        <title>Fifty Aureobasidium pullulans genomes reveal a recombining polyextremotolerant generalist.</title>
        <authorList>
            <person name="Gostincar C."/>
            <person name="Turk M."/>
            <person name="Zajc J."/>
            <person name="Gunde-Cimerman N."/>
        </authorList>
    </citation>
    <scope>NUCLEOTIDE SEQUENCE [LARGE SCALE GENOMIC DNA]</scope>
    <source>
        <strain evidence="2 3">EXF-1645</strain>
    </source>
</reference>
<keyword evidence="1" id="KW-0175">Coiled coil</keyword>
<feature type="coiled-coil region" evidence="1">
    <location>
        <begin position="67"/>
        <end position="105"/>
    </location>
</feature>
<accession>A0A4T0BIV1</accession>
<dbReference type="AlphaFoldDB" id="A0A4T0BIV1"/>
<comment type="caution">
    <text evidence="2">The sequence shown here is derived from an EMBL/GenBank/DDBJ whole genome shotgun (WGS) entry which is preliminary data.</text>
</comment>
<evidence type="ECO:0000313" key="2">
    <source>
        <dbReference type="EMBL" id="TIA31954.1"/>
    </source>
</evidence>
<name>A0A4T0BIV1_AURPU</name>
<proteinExistence type="predicted"/>
<gene>
    <name evidence="2" type="ORF">D6C78_08569</name>
</gene>